<comment type="caution">
    <text evidence="1">The sequence shown here is derived from an EMBL/GenBank/DDBJ whole genome shotgun (WGS) entry which is preliminary data.</text>
</comment>
<evidence type="ECO:0000313" key="1">
    <source>
        <dbReference type="EMBL" id="KAJ7564191.1"/>
    </source>
</evidence>
<proteinExistence type="predicted"/>
<dbReference type="Proteomes" id="UP001162992">
    <property type="component" value="Chromosome 2"/>
</dbReference>
<evidence type="ECO:0000313" key="2">
    <source>
        <dbReference type="Proteomes" id="UP001162992"/>
    </source>
</evidence>
<accession>A0ACC2ECG3</accession>
<protein>
    <submittedName>
        <fullName evidence="1">Uncharacterized protein</fullName>
    </submittedName>
</protein>
<organism evidence="1 2">
    <name type="scientific">Diphasiastrum complanatum</name>
    <name type="common">Issler's clubmoss</name>
    <name type="synonym">Lycopodium complanatum</name>
    <dbReference type="NCBI Taxonomy" id="34168"/>
    <lineage>
        <taxon>Eukaryota</taxon>
        <taxon>Viridiplantae</taxon>
        <taxon>Streptophyta</taxon>
        <taxon>Embryophyta</taxon>
        <taxon>Tracheophyta</taxon>
        <taxon>Lycopodiopsida</taxon>
        <taxon>Lycopodiales</taxon>
        <taxon>Lycopodiaceae</taxon>
        <taxon>Lycopodioideae</taxon>
        <taxon>Diphasiastrum</taxon>
    </lineage>
</organism>
<name>A0ACC2ECG3_DIPCM</name>
<dbReference type="EMBL" id="CM055093">
    <property type="protein sequence ID" value="KAJ7564191.1"/>
    <property type="molecule type" value="Genomic_DNA"/>
</dbReference>
<sequence>MYFDVCVLRFCDQTLGNPLLEKGHLQMVTSDSTREAEKIRSVVDHPVLFKMPGMDTDDEKRILDGLYALKNEFEGVYTLSTGRLLKEVDNCTHAIFVRFPSEKVLADYYNSPPLLHIASEMRPFNHGEYTVDYSTHVEDNEKSIYRIGKEFYDGVEHVVFLKVKECVSQEAVEDFLASVYQLANQMDSVVVQVTAGANNYIRNKVFSHAFVAHIRSVELLEHFYSHPVYVKFWEEKVEPITSWTISADYVPHNSSTSSL</sequence>
<keyword evidence="2" id="KW-1185">Reference proteome</keyword>
<gene>
    <name evidence="1" type="ORF">O6H91_02G006400</name>
</gene>
<reference evidence="2" key="1">
    <citation type="journal article" date="2024" name="Proc. Natl. Acad. Sci. U.S.A.">
        <title>Extraordinary preservation of gene collinearity over three hundred million years revealed in homosporous lycophytes.</title>
        <authorList>
            <person name="Li C."/>
            <person name="Wickell D."/>
            <person name="Kuo L.Y."/>
            <person name="Chen X."/>
            <person name="Nie B."/>
            <person name="Liao X."/>
            <person name="Peng D."/>
            <person name="Ji J."/>
            <person name="Jenkins J."/>
            <person name="Williams M."/>
            <person name="Shu S."/>
            <person name="Plott C."/>
            <person name="Barry K."/>
            <person name="Rajasekar S."/>
            <person name="Grimwood J."/>
            <person name="Han X."/>
            <person name="Sun S."/>
            <person name="Hou Z."/>
            <person name="He W."/>
            <person name="Dai G."/>
            <person name="Sun C."/>
            <person name="Schmutz J."/>
            <person name="Leebens-Mack J.H."/>
            <person name="Li F.W."/>
            <person name="Wang L."/>
        </authorList>
    </citation>
    <scope>NUCLEOTIDE SEQUENCE [LARGE SCALE GENOMIC DNA]</scope>
    <source>
        <strain evidence="2">cv. PW_Plant_1</strain>
    </source>
</reference>